<evidence type="ECO:0000256" key="6">
    <source>
        <dbReference type="ARBA" id="ARBA00022598"/>
    </source>
</evidence>
<keyword evidence="5 16" id="KW-0444">Lipid biosynthesis</keyword>
<dbReference type="AlphaFoldDB" id="A0AA48M830"/>
<dbReference type="InterPro" id="IPR051602">
    <property type="entry name" value="ACC_Biotin_Carboxylase"/>
</dbReference>
<protein>
    <recommendedName>
        <fullName evidence="4 16">Biotin carboxylase</fullName>
        <ecNumber evidence="4 16">6.3.4.14</ecNumber>
    </recommendedName>
    <alternativeName>
        <fullName evidence="16">Acetyl-coenzyme A carboxylase biotin carboxylase subunit A</fullName>
    </alternativeName>
</protein>
<dbReference type="FunFam" id="3.30.470.20:FF:000028">
    <property type="entry name" value="Methylcrotonoyl-CoA carboxylase subunit alpha, mitochondrial"/>
    <property type="match status" value="1"/>
</dbReference>
<dbReference type="PANTHER" id="PTHR48095:SF2">
    <property type="entry name" value="BIOTIN CARBOXYLASE, CHLOROPLASTIC"/>
    <property type="match status" value="1"/>
</dbReference>
<evidence type="ECO:0000256" key="9">
    <source>
        <dbReference type="ARBA" id="ARBA00022832"/>
    </source>
</evidence>
<dbReference type="NCBIfam" id="NF006367">
    <property type="entry name" value="PRK08591.1"/>
    <property type="match status" value="1"/>
</dbReference>
<evidence type="ECO:0000256" key="3">
    <source>
        <dbReference type="ARBA" id="ARBA00011750"/>
    </source>
</evidence>
<keyword evidence="12 16" id="KW-0275">Fatty acid biosynthesis</keyword>
<evidence type="ECO:0000256" key="16">
    <source>
        <dbReference type="RuleBase" id="RU365063"/>
    </source>
</evidence>
<dbReference type="InterPro" id="IPR016185">
    <property type="entry name" value="PreATP-grasp_dom_sf"/>
</dbReference>
<evidence type="ECO:0000256" key="8">
    <source>
        <dbReference type="ARBA" id="ARBA00022741"/>
    </source>
</evidence>
<keyword evidence="6 16" id="KW-0436">Ligase</keyword>
<comment type="catalytic activity">
    <reaction evidence="14 16">
        <text>N(6)-biotinyl-L-lysyl-[protein] + hydrogencarbonate + ATP = N(6)-carboxybiotinyl-L-lysyl-[protein] + ADP + phosphate + H(+)</text>
        <dbReference type="Rhea" id="RHEA:13501"/>
        <dbReference type="Rhea" id="RHEA-COMP:10505"/>
        <dbReference type="Rhea" id="RHEA-COMP:10506"/>
        <dbReference type="ChEBI" id="CHEBI:15378"/>
        <dbReference type="ChEBI" id="CHEBI:17544"/>
        <dbReference type="ChEBI" id="CHEBI:30616"/>
        <dbReference type="ChEBI" id="CHEBI:43474"/>
        <dbReference type="ChEBI" id="CHEBI:83144"/>
        <dbReference type="ChEBI" id="CHEBI:83145"/>
        <dbReference type="ChEBI" id="CHEBI:456216"/>
        <dbReference type="EC" id="6.3.4.14"/>
    </reaction>
</comment>
<keyword evidence="11" id="KW-0460">Magnesium</keyword>
<dbReference type="NCBIfam" id="NF006406">
    <property type="entry name" value="PRK08654.1"/>
    <property type="match status" value="1"/>
</dbReference>
<feature type="domain" description="ATP-grasp" evidence="17">
    <location>
        <begin position="120"/>
        <end position="317"/>
    </location>
</feature>
<dbReference type="InterPro" id="IPR005481">
    <property type="entry name" value="BC-like_N"/>
</dbReference>
<dbReference type="PROSITE" id="PS00866">
    <property type="entry name" value="CPSASE_1"/>
    <property type="match status" value="1"/>
</dbReference>
<dbReference type="Pfam" id="PF02786">
    <property type="entry name" value="CPSase_L_D2"/>
    <property type="match status" value="1"/>
</dbReference>
<dbReference type="GO" id="GO:0046872">
    <property type="term" value="F:metal ion binding"/>
    <property type="evidence" value="ECO:0007669"/>
    <property type="project" value="UniProtKB-KW"/>
</dbReference>
<evidence type="ECO:0000256" key="10">
    <source>
        <dbReference type="ARBA" id="ARBA00022840"/>
    </source>
</evidence>
<dbReference type="GO" id="GO:0005524">
    <property type="term" value="F:ATP binding"/>
    <property type="evidence" value="ECO:0007669"/>
    <property type="project" value="UniProtKB-UniRule"/>
</dbReference>
<dbReference type="EMBL" id="OY569118">
    <property type="protein sequence ID" value="CAJ1002984.1"/>
    <property type="molecule type" value="Genomic_DNA"/>
</dbReference>
<dbReference type="NCBIfam" id="NF004085">
    <property type="entry name" value="PRK05586.1"/>
    <property type="match status" value="1"/>
</dbReference>
<dbReference type="PANTHER" id="PTHR48095">
    <property type="entry name" value="PYRUVATE CARBOXYLASE SUBUNIT A"/>
    <property type="match status" value="1"/>
</dbReference>
<evidence type="ECO:0000256" key="11">
    <source>
        <dbReference type="ARBA" id="ARBA00022842"/>
    </source>
</evidence>
<dbReference type="InterPro" id="IPR004549">
    <property type="entry name" value="Acetyl_CoA_COase_biotin_COase"/>
</dbReference>
<dbReference type="Proteomes" id="UP001189619">
    <property type="component" value="Chromosome"/>
</dbReference>
<evidence type="ECO:0000256" key="13">
    <source>
        <dbReference type="ARBA" id="ARBA00023267"/>
    </source>
</evidence>
<dbReference type="Pfam" id="PF02785">
    <property type="entry name" value="Biotin_carb_C"/>
    <property type="match status" value="1"/>
</dbReference>
<dbReference type="EC" id="6.3.4.14" evidence="4 16"/>
<dbReference type="Pfam" id="PF00289">
    <property type="entry name" value="Biotin_carb_N"/>
    <property type="match status" value="1"/>
</dbReference>
<keyword evidence="20" id="KW-1185">Reference proteome</keyword>
<evidence type="ECO:0000256" key="5">
    <source>
        <dbReference type="ARBA" id="ARBA00022516"/>
    </source>
</evidence>
<organism evidence="19 20">
    <name type="scientific">Brevibacillus aydinogluensis</name>
    <dbReference type="NCBI Taxonomy" id="927786"/>
    <lineage>
        <taxon>Bacteria</taxon>
        <taxon>Bacillati</taxon>
        <taxon>Bacillota</taxon>
        <taxon>Bacilli</taxon>
        <taxon>Bacillales</taxon>
        <taxon>Paenibacillaceae</taxon>
        <taxon>Brevibacillus</taxon>
    </lineage>
</organism>
<dbReference type="FunFam" id="3.30.1490.20:FF:000018">
    <property type="entry name" value="Biotin carboxylase"/>
    <property type="match status" value="1"/>
</dbReference>
<dbReference type="InterPro" id="IPR005482">
    <property type="entry name" value="Biotin_COase_C"/>
</dbReference>
<comment type="pathway">
    <text evidence="2 16">Lipid metabolism; malonyl-CoA biosynthesis; malonyl-CoA from acetyl-CoA: step 1/1.</text>
</comment>
<evidence type="ECO:0000256" key="15">
    <source>
        <dbReference type="PROSITE-ProRule" id="PRU00409"/>
    </source>
</evidence>
<dbReference type="RefSeq" id="WP_304414390.1">
    <property type="nucleotide sequence ID" value="NZ_OY569118.1"/>
</dbReference>
<dbReference type="SUPFAM" id="SSF52440">
    <property type="entry name" value="PreATP-grasp domain"/>
    <property type="match status" value="1"/>
</dbReference>
<name>A0AA48M830_9BACL</name>
<evidence type="ECO:0000256" key="12">
    <source>
        <dbReference type="ARBA" id="ARBA00023160"/>
    </source>
</evidence>
<accession>A0AA48M830</accession>
<keyword evidence="10 15" id="KW-0067">ATP-binding</keyword>
<dbReference type="InterPro" id="IPR011764">
    <property type="entry name" value="Biotin_carboxylation_dom"/>
</dbReference>
<feature type="domain" description="Biotin carboxylation" evidence="18">
    <location>
        <begin position="1"/>
        <end position="446"/>
    </location>
</feature>
<dbReference type="InterPro" id="IPR011761">
    <property type="entry name" value="ATP-grasp"/>
</dbReference>
<evidence type="ECO:0000256" key="1">
    <source>
        <dbReference type="ARBA" id="ARBA00003761"/>
    </source>
</evidence>
<dbReference type="GO" id="GO:0006633">
    <property type="term" value="P:fatty acid biosynthetic process"/>
    <property type="evidence" value="ECO:0007669"/>
    <property type="project" value="UniProtKB-KW"/>
</dbReference>
<dbReference type="GO" id="GO:0004075">
    <property type="term" value="F:biotin carboxylase activity"/>
    <property type="evidence" value="ECO:0007669"/>
    <property type="project" value="UniProtKB-EC"/>
</dbReference>
<comment type="function">
    <text evidence="1 16">This protein is a component of the acetyl coenzyme A carboxylase complex; first, biotin carboxylase catalyzes the carboxylation of the carrier protein and then the transcarboxylase transfers the carboxyl group to form malonyl-CoA.</text>
</comment>
<dbReference type="FunFam" id="3.40.50.20:FF:000010">
    <property type="entry name" value="Propionyl-CoA carboxylase subunit alpha"/>
    <property type="match status" value="1"/>
</dbReference>
<dbReference type="InterPro" id="IPR011054">
    <property type="entry name" value="Rudment_hybrid_motif"/>
</dbReference>
<dbReference type="PROSITE" id="PS50979">
    <property type="entry name" value="BC"/>
    <property type="match status" value="1"/>
</dbReference>
<evidence type="ECO:0000256" key="4">
    <source>
        <dbReference type="ARBA" id="ARBA00013263"/>
    </source>
</evidence>
<keyword evidence="8 15" id="KW-0547">Nucleotide-binding</keyword>
<evidence type="ECO:0000259" key="18">
    <source>
        <dbReference type="PROSITE" id="PS50979"/>
    </source>
</evidence>
<dbReference type="Gene3D" id="3.30.470.20">
    <property type="entry name" value="ATP-grasp fold, B domain"/>
    <property type="match status" value="1"/>
</dbReference>
<keyword evidence="16" id="KW-0443">Lipid metabolism</keyword>
<evidence type="ECO:0000259" key="17">
    <source>
        <dbReference type="PROSITE" id="PS50975"/>
    </source>
</evidence>
<sequence length="451" mass="49360">MFQKVLIANRGEIAVRVIRACRELGIRTVAVYSEADRDALHVKMADEAYCIGPTASKDSYLNIANIMSVATKVGADAIHPGYGFLAENADFAEICTACNITFIGPDPEAIVKMGDKSTAKETMKAAGVPTVPGTDGLIEDIDDAIRTANEIGYPVMVKATAGGGGRGMRVAVNDEDLEKAIRQAQSEAKTAFGNPGVYLEKFVEGPRHVEIQIMADKYGNVVYLGERDCSIQRRHQKLIEEAPSPALSEELRKQMGEAAVAAAKAVNYHGAGTVEFLVDKYGQFYFMEMNTRIQVEHPVTELVTGIDLIKEQILVAAGQPLSFSQDDVKLNGWAIECRINAENPAKNFMPSPGRINNYLAPGGFGVRVDSAAYAGYTIPPYYDSMIAKLIVWGKDRQEAIERMKRALGEFVVDGITTTIPFHLKVMDHEVFISGEFDTKFLDNYDLQLDEA</sequence>
<keyword evidence="13 16" id="KW-0092">Biotin</keyword>
<keyword evidence="9 16" id="KW-0276">Fatty acid metabolism</keyword>
<reference evidence="19" key="1">
    <citation type="submission" date="2023-07" db="EMBL/GenBank/DDBJ databases">
        <authorList>
            <person name="Ivanov I."/>
            <person name="Teneva D."/>
            <person name="Stoikov I."/>
        </authorList>
    </citation>
    <scope>NUCLEOTIDE SEQUENCE</scope>
    <source>
        <strain evidence="19">4475</strain>
    </source>
</reference>
<evidence type="ECO:0000313" key="20">
    <source>
        <dbReference type="Proteomes" id="UP001189619"/>
    </source>
</evidence>
<evidence type="ECO:0000313" key="19">
    <source>
        <dbReference type="EMBL" id="CAJ1002984.1"/>
    </source>
</evidence>
<dbReference type="KEGG" id="bayd:BSPP4475_11705"/>
<evidence type="ECO:0000256" key="7">
    <source>
        <dbReference type="ARBA" id="ARBA00022723"/>
    </source>
</evidence>
<gene>
    <name evidence="19" type="primary">accC</name>
    <name evidence="19" type="ORF">BSPP4475_11705</name>
</gene>
<dbReference type="PROSITE" id="PS00867">
    <property type="entry name" value="CPSASE_2"/>
    <property type="match status" value="1"/>
</dbReference>
<dbReference type="PROSITE" id="PS50975">
    <property type="entry name" value="ATP_GRASP"/>
    <property type="match status" value="1"/>
</dbReference>
<dbReference type="InterPro" id="IPR005479">
    <property type="entry name" value="CPAse_ATP-bd"/>
</dbReference>
<dbReference type="SMART" id="SM00878">
    <property type="entry name" value="Biotin_carb_C"/>
    <property type="match status" value="1"/>
</dbReference>
<keyword evidence="7" id="KW-0479">Metal-binding</keyword>
<dbReference type="SUPFAM" id="SSF51246">
    <property type="entry name" value="Rudiment single hybrid motif"/>
    <property type="match status" value="1"/>
</dbReference>
<comment type="subunit">
    <text evidence="3 16">Acetyl-CoA carboxylase is a heterohexamer of biotin carboxyl carrier protein, biotin carboxylase and the two subunits of carboxyl transferase in a 2:2 complex.</text>
</comment>
<evidence type="ECO:0000256" key="14">
    <source>
        <dbReference type="ARBA" id="ARBA00048600"/>
    </source>
</evidence>
<dbReference type="NCBIfam" id="TIGR00514">
    <property type="entry name" value="accC"/>
    <property type="match status" value="1"/>
</dbReference>
<proteinExistence type="predicted"/>
<evidence type="ECO:0000256" key="2">
    <source>
        <dbReference type="ARBA" id="ARBA00004956"/>
    </source>
</evidence>
<dbReference type="SUPFAM" id="SSF56059">
    <property type="entry name" value="Glutathione synthetase ATP-binding domain-like"/>
    <property type="match status" value="1"/>
</dbReference>